<dbReference type="InterPro" id="IPR020846">
    <property type="entry name" value="MFS_dom"/>
</dbReference>
<feature type="transmembrane region" description="Helical" evidence="6">
    <location>
        <begin position="227"/>
        <end position="250"/>
    </location>
</feature>
<dbReference type="EMBL" id="RCBY01000135">
    <property type="protein sequence ID" value="RQH34476.1"/>
    <property type="molecule type" value="Genomic_DNA"/>
</dbReference>
<organism evidence="8 9">
    <name type="scientific">Okeania hirsuta</name>
    <dbReference type="NCBI Taxonomy" id="1458930"/>
    <lineage>
        <taxon>Bacteria</taxon>
        <taxon>Bacillati</taxon>
        <taxon>Cyanobacteriota</taxon>
        <taxon>Cyanophyceae</taxon>
        <taxon>Oscillatoriophycideae</taxon>
        <taxon>Oscillatoriales</taxon>
        <taxon>Microcoleaceae</taxon>
        <taxon>Okeania</taxon>
    </lineage>
</organism>
<gene>
    <name evidence="8" type="ORF">D5R40_20850</name>
</gene>
<dbReference type="PANTHER" id="PTHR43385:SF1">
    <property type="entry name" value="RIBOFLAVIN TRANSPORTER RIBJ"/>
    <property type="match status" value="1"/>
</dbReference>
<evidence type="ECO:0000313" key="9">
    <source>
        <dbReference type="Proteomes" id="UP000269154"/>
    </source>
</evidence>
<accession>A0A3N6NNT7</accession>
<feature type="transmembrane region" description="Helical" evidence="6">
    <location>
        <begin position="384"/>
        <end position="402"/>
    </location>
</feature>
<keyword evidence="2" id="KW-0813">Transport</keyword>
<dbReference type="OrthoDB" id="182417at2"/>
<protein>
    <submittedName>
        <fullName evidence="8">MFS transporter</fullName>
    </submittedName>
</protein>
<evidence type="ECO:0000259" key="7">
    <source>
        <dbReference type="PROSITE" id="PS50850"/>
    </source>
</evidence>
<dbReference type="GO" id="GO:0022857">
    <property type="term" value="F:transmembrane transporter activity"/>
    <property type="evidence" value="ECO:0007669"/>
    <property type="project" value="InterPro"/>
</dbReference>
<evidence type="ECO:0000256" key="1">
    <source>
        <dbReference type="ARBA" id="ARBA00004651"/>
    </source>
</evidence>
<evidence type="ECO:0000256" key="2">
    <source>
        <dbReference type="ARBA" id="ARBA00022448"/>
    </source>
</evidence>
<feature type="transmembrane region" description="Helical" evidence="6">
    <location>
        <begin position="57"/>
        <end position="75"/>
    </location>
</feature>
<dbReference type="PANTHER" id="PTHR43385">
    <property type="entry name" value="RIBOFLAVIN TRANSPORTER RIBJ"/>
    <property type="match status" value="1"/>
</dbReference>
<sequence>MSIPGQTIGMSAFTDYLLAATGLSRLQLSNAYFFGTLTSGLLLPYGGVLLDRFGARVTVVCASVGLALTLCYLSFSDRLTTLVSNAFPRISDSTIALLMLILGFVCLRFSGQGMLTMTSRTTLGKWFNRRRGLVSGINGLFMVFGFSMAPLVSSSLINTLGWRNAWLTMAAVVGIGMGLIGWVFYRDLPEECGLLMDGEVQTPTVEVENSSENNLQDFTRAEAIGTIMFWVVTLVLSSQSLIFTGITFHIVDIGAEFGLSQVQTVSIFLPQAVVSTIVGYLMGMAADRVNIKYLFMVMMVGEAIGVASIANLGVPLFRVLTIVGFGISTGCFGTLSAVALPRFFGRAYLGAISGFQMMILVIASAIGPSFLAIFKDKLGSYQPGLYGCLILVILILILTFFARNPRKLHR</sequence>
<dbReference type="RefSeq" id="WP_124147230.1">
    <property type="nucleotide sequence ID" value="NZ_RCBY01000135.1"/>
</dbReference>
<feature type="transmembrane region" description="Helical" evidence="6">
    <location>
        <begin position="132"/>
        <end position="153"/>
    </location>
</feature>
<keyword evidence="4 6" id="KW-1133">Transmembrane helix</keyword>
<dbReference type="InterPro" id="IPR052983">
    <property type="entry name" value="MFS_Riboflavin_Transporter"/>
</dbReference>
<dbReference type="Gene3D" id="1.20.1250.20">
    <property type="entry name" value="MFS general substrate transporter like domains"/>
    <property type="match status" value="2"/>
</dbReference>
<dbReference type="Pfam" id="PF07690">
    <property type="entry name" value="MFS_1"/>
    <property type="match status" value="1"/>
</dbReference>
<evidence type="ECO:0000256" key="3">
    <source>
        <dbReference type="ARBA" id="ARBA00022692"/>
    </source>
</evidence>
<feature type="domain" description="Major facilitator superfamily (MFS) profile" evidence="7">
    <location>
        <begin position="1"/>
        <end position="407"/>
    </location>
</feature>
<evidence type="ECO:0000256" key="5">
    <source>
        <dbReference type="ARBA" id="ARBA00023136"/>
    </source>
</evidence>
<evidence type="ECO:0000256" key="4">
    <source>
        <dbReference type="ARBA" id="ARBA00022989"/>
    </source>
</evidence>
<feature type="transmembrane region" description="Helical" evidence="6">
    <location>
        <begin position="262"/>
        <end position="281"/>
    </location>
</feature>
<feature type="transmembrane region" description="Helical" evidence="6">
    <location>
        <begin position="347"/>
        <end position="372"/>
    </location>
</feature>
<keyword evidence="9" id="KW-1185">Reference proteome</keyword>
<reference evidence="8 9" key="1">
    <citation type="journal article" date="2018" name="ACS Chem. Biol.">
        <title>Ketoreductase domain dysfunction expands chemodiversity: malyngamide biosynthesis in the cyanobacterium Okeania hirsuta.</title>
        <authorList>
            <person name="Moss N.A."/>
            <person name="Leao T."/>
            <person name="Rankin M."/>
            <person name="McCullough T.M."/>
            <person name="Qu P."/>
            <person name="Korobeynikov A."/>
            <person name="Smith J.L."/>
            <person name="Gerwick L."/>
            <person name="Gerwick W.H."/>
        </authorList>
    </citation>
    <scope>NUCLEOTIDE SEQUENCE [LARGE SCALE GENOMIC DNA]</scope>
    <source>
        <strain evidence="8 9">PAB10Feb10-1</strain>
    </source>
</reference>
<proteinExistence type="predicted"/>
<feature type="transmembrane region" description="Helical" evidence="6">
    <location>
        <begin position="31"/>
        <end position="50"/>
    </location>
</feature>
<evidence type="ECO:0000256" key="6">
    <source>
        <dbReference type="SAM" id="Phobius"/>
    </source>
</evidence>
<dbReference type="SUPFAM" id="SSF103473">
    <property type="entry name" value="MFS general substrate transporter"/>
    <property type="match status" value="1"/>
</dbReference>
<dbReference type="InterPro" id="IPR036259">
    <property type="entry name" value="MFS_trans_sf"/>
</dbReference>
<keyword evidence="5 6" id="KW-0472">Membrane</keyword>
<comment type="subcellular location">
    <subcellularLocation>
        <location evidence="1">Cell membrane</location>
        <topology evidence="1">Multi-pass membrane protein</topology>
    </subcellularLocation>
</comment>
<name>A0A3N6NNT7_9CYAN</name>
<evidence type="ECO:0000313" key="8">
    <source>
        <dbReference type="EMBL" id="RQH34476.1"/>
    </source>
</evidence>
<feature type="transmembrane region" description="Helical" evidence="6">
    <location>
        <begin position="95"/>
        <end position="111"/>
    </location>
</feature>
<comment type="caution">
    <text evidence="8">The sequence shown here is derived from an EMBL/GenBank/DDBJ whole genome shotgun (WGS) entry which is preliminary data.</text>
</comment>
<keyword evidence="3 6" id="KW-0812">Transmembrane</keyword>
<dbReference type="InterPro" id="IPR011701">
    <property type="entry name" value="MFS"/>
</dbReference>
<dbReference type="AlphaFoldDB" id="A0A3N6NNT7"/>
<feature type="transmembrane region" description="Helical" evidence="6">
    <location>
        <begin position="165"/>
        <end position="185"/>
    </location>
</feature>
<feature type="transmembrane region" description="Helical" evidence="6">
    <location>
        <begin position="293"/>
        <end position="313"/>
    </location>
</feature>
<feature type="transmembrane region" description="Helical" evidence="6">
    <location>
        <begin position="319"/>
        <end position="340"/>
    </location>
</feature>
<dbReference type="PROSITE" id="PS50850">
    <property type="entry name" value="MFS"/>
    <property type="match status" value="1"/>
</dbReference>
<dbReference type="GO" id="GO:0005886">
    <property type="term" value="C:plasma membrane"/>
    <property type="evidence" value="ECO:0007669"/>
    <property type="project" value="UniProtKB-SubCell"/>
</dbReference>
<dbReference type="Proteomes" id="UP000269154">
    <property type="component" value="Unassembled WGS sequence"/>
</dbReference>